<dbReference type="Proteomes" id="UP000248790">
    <property type="component" value="Unassembled WGS sequence"/>
</dbReference>
<reference evidence="3 4" key="1">
    <citation type="submission" date="2018-06" db="EMBL/GenBank/DDBJ databases">
        <title>Genomic Encyclopedia of Archaeal and Bacterial Type Strains, Phase II (KMG-II): from individual species to whole genera.</title>
        <authorList>
            <person name="Goeker M."/>
        </authorList>
    </citation>
    <scope>NUCLEOTIDE SEQUENCE [LARGE SCALE GENOMIC DNA]</scope>
    <source>
        <strain evidence="3 4">DSM 21851</strain>
    </source>
</reference>
<dbReference type="GO" id="GO:0016780">
    <property type="term" value="F:phosphotransferase activity, for other substituted phosphate groups"/>
    <property type="evidence" value="ECO:0007669"/>
    <property type="project" value="TreeGrafter"/>
</dbReference>
<proteinExistence type="inferred from homology"/>
<dbReference type="AlphaFoldDB" id="A0A327WW91"/>
<comment type="similarity">
    <text evidence="1">Belongs to the bacterial sugar transferase family.</text>
</comment>
<dbReference type="Pfam" id="PF02397">
    <property type="entry name" value="Bac_transf"/>
    <property type="match status" value="1"/>
</dbReference>
<evidence type="ECO:0000259" key="2">
    <source>
        <dbReference type="Pfam" id="PF02397"/>
    </source>
</evidence>
<dbReference type="InterPro" id="IPR003362">
    <property type="entry name" value="Bact_transf"/>
</dbReference>
<accession>A0A327WW91</accession>
<evidence type="ECO:0000256" key="1">
    <source>
        <dbReference type="ARBA" id="ARBA00006464"/>
    </source>
</evidence>
<dbReference type="EMBL" id="QLMC01000003">
    <property type="protein sequence ID" value="RAJ97413.1"/>
    <property type="molecule type" value="Genomic_DNA"/>
</dbReference>
<dbReference type="PANTHER" id="PTHR30576:SF0">
    <property type="entry name" value="UNDECAPRENYL-PHOSPHATE N-ACETYLGALACTOSAMINYL 1-PHOSPHATE TRANSFERASE-RELATED"/>
    <property type="match status" value="1"/>
</dbReference>
<keyword evidence="3" id="KW-0808">Transferase</keyword>
<keyword evidence="4" id="KW-1185">Reference proteome</keyword>
<sequence length="113" mass="13444">MMSYQSTQVTALGRFLGTTHLDQLPLFFTVLTGDMSIVGPRPHTLQFDAQHWAIPGYRDRYRMRPGILCLSQLRTRRPHSDQIKNEIRYNHWYMNRYSLGLDSKICWWRLTGR</sequence>
<dbReference type="PANTHER" id="PTHR30576">
    <property type="entry name" value="COLANIC BIOSYNTHESIS UDP-GLUCOSE LIPID CARRIER TRANSFERASE"/>
    <property type="match status" value="1"/>
</dbReference>
<name>A0A327WW91_LARAB</name>
<comment type="caution">
    <text evidence="3">The sequence shown here is derived from an EMBL/GenBank/DDBJ whole genome shotgun (WGS) entry which is preliminary data.</text>
</comment>
<evidence type="ECO:0000313" key="4">
    <source>
        <dbReference type="Proteomes" id="UP000248790"/>
    </source>
</evidence>
<feature type="domain" description="Bacterial sugar transferase" evidence="2">
    <location>
        <begin position="6"/>
        <end position="108"/>
    </location>
</feature>
<protein>
    <submittedName>
        <fullName evidence="3">Putative colanic acid biosynthesis UDP-glucose lipid carrier transferase</fullName>
    </submittedName>
</protein>
<evidence type="ECO:0000313" key="3">
    <source>
        <dbReference type="EMBL" id="RAJ97413.1"/>
    </source>
</evidence>
<gene>
    <name evidence="3" type="ORF">LX87_02313</name>
</gene>
<organism evidence="3 4">
    <name type="scientific">Larkinella arboricola</name>
    <dbReference type="NCBI Taxonomy" id="643671"/>
    <lineage>
        <taxon>Bacteria</taxon>
        <taxon>Pseudomonadati</taxon>
        <taxon>Bacteroidota</taxon>
        <taxon>Cytophagia</taxon>
        <taxon>Cytophagales</taxon>
        <taxon>Spirosomataceae</taxon>
        <taxon>Larkinella</taxon>
    </lineage>
</organism>